<feature type="region of interest" description="Disordered" evidence="1">
    <location>
        <begin position="14"/>
        <end position="65"/>
    </location>
</feature>
<feature type="compositionally biased region" description="Basic and acidic residues" evidence="1">
    <location>
        <begin position="24"/>
        <end position="48"/>
    </location>
</feature>
<keyword evidence="3" id="KW-1185">Reference proteome</keyword>
<dbReference type="AlphaFoldDB" id="A0A9X2ED08"/>
<dbReference type="Proteomes" id="UP001139157">
    <property type="component" value="Unassembled WGS sequence"/>
</dbReference>
<evidence type="ECO:0000313" key="3">
    <source>
        <dbReference type="Proteomes" id="UP001139157"/>
    </source>
</evidence>
<accession>A0A9X2ED08</accession>
<reference evidence="2" key="1">
    <citation type="submission" date="2022-06" db="EMBL/GenBank/DDBJ databases">
        <title>Novel species in genus nocardia.</title>
        <authorList>
            <person name="Li F."/>
        </authorList>
    </citation>
    <scope>NUCLEOTIDE SEQUENCE</scope>
    <source>
        <strain evidence="2">CDC141</strain>
    </source>
</reference>
<name>A0A9X2ED08_9NOCA</name>
<dbReference type="RefSeq" id="WP_251918112.1">
    <property type="nucleotide sequence ID" value="NZ_JAMRXG010000024.1"/>
</dbReference>
<proteinExistence type="predicted"/>
<evidence type="ECO:0000313" key="2">
    <source>
        <dbReference type="EMBL" id="MCM6778604.1"/>
    </source>
</evidence>
<protein>
    <submittedName>
        <fullName evidence="2">Uncharacterized protein</fullName>
    </submittedName>
</protein>
<organism evidence="2 3">
    <name type="scientific">Nocardia pulmonis</name>
    <dbReference type="NCBI Taxonomy" id="2951408"/>
    <lineage>
        <taxon>Bacteria</taxon>
        <taxon>Bacillati</taxon>
        <taxon>Actinomycetota</taxon>
        <taxon>Actinomycetes</taxon>
        <taxon>Mycobacteriales</taxon>
        <taxon>Nocardiaceae</taxon>
        <taxon>Nocardia</taxon>
    </lineage>
</organism>
<evidence type="ECO:0000256" key="1">
    <source>
        <dbReference type="SAM" id="MobiDB-lite"/>
    </source>
</evidence>
<comment type="caution">
    <text evidence="2">The sequence shown here is derived from an EMBL/GenBank/DDBJ whole genome shotgun (WGS) entry which is preliminary data.</text>
</comment>
<sequence length="65" mass="6784">MSIRETIENAVAQVKAKLGGSDPRPTHTSDAEIGDEHGSVTTDPRTDDPPGEPESSPRGIGGMDI</sequence>
<dbReference type="EMBL" id="JAMRXG010000024">
    <property type="protein sequence ID" value="MCM6778604.1"/>
    <property type="molecule type" value="Genomic_DNA"/>
</dbReference>
<gene>
    <name evidence="2" type="ORF">NDR86_34485</name>
</gene>